<dbReference type="InterPro" id="IPR024077">
    <property type="entry name" value="Neurolysin/TOP_dom2"/>
</dbReference>
<feature type="domain" description="Peptidase M3A/M3B catalytic" evidence="8">
    <location>
        <begin position="256"/>
        <end position="704"/>
    </location>
</feature>
<proteinExistence type="inferred from homology"/>
<keyword evidence="6 7" id="KW-0482">Metalloprotease</keyword>
<gene>
    <name evidence="9" type="ORF">NE651_00805</name>
</gene>
<keyword evidence="4 7" id="KW-0378">Hydrolase</keyword>
<evidence type="ECO:0000313" key="10">
    <source>
        <dbReference type="Proteomes" id="UP001205035"/>
    </source>
</evidence>
<comment type="caution">
    <text evidence="9">The sequence shown here is derived from an EMBL/GenBank/DDBJ whole genome shotgun (WGS) entry which is preliminary data.</text>
</comment>
<dbReference type="InterPro" id="IPR045090">
    <property type="entry name" value="Pept_M3A_M3B"/>
</dbReference>
<dbReference type="SUPFAM" id="SSF55486">
    <property type="entry name" value="Metalloproteases ('zincins'), catalytic domain"/>
    <property type="match status" value="1"/>
</dbReference>
<dbReference type="PROSITE" id="PS51257">
    <property type="entry name" value="PROKAR_LIPOPROTEIN"/>
    <property type="match status" value="1"/>
</dbReference>
<name>A0AAJ1CBX6_9BACT</name>
<evidence type="ECO:0000256" key="7">
    <source>
        <dbReference type="RuleBase" id="RU003435"/>
    </source>
</evidence>
<dbReference type="InterPro" id="IPR034005">
    <property type="entry name" value="M3A_DCP"/>
</dbReference>
<dbReference type="GO" id="GO:0004180">
    <property type="term" value="F:carboxypeptidase activity"/>
    <property type="evidence" value="ECO:0007669"/>
    <property type="project" value="TreeGrafter"/>
</dbReference>
<evidence type="ECO:0000256" key="3">
    <source>
        <dbReference type="ARBA" id="ARBA00022723"/>
    </source>
</evidence>
<dbReference type="EMBL" id="JANGBQ010000001">
    <property type="protein sequence ID" value="MCQ5081433.1"/>
    <property type="molecule type" value="Genomic_DNA"/>
</dbReference>
<keyword evidence="3 7" id="KW-0479">Metal-binding</keyword>
<dbReference type="GO" id="GO:0046872">
    <property type="term" value="F:metal ion binding"/>
    <property type="evidence" value="ECO:0007669"/>
    <property type="project" value="UniProtKB-UniRule"/>
</dbReference>
<dbReference type="InterPro" id="IPR024079">
    <property type="entry name" value="MetalloPept_cat_dom_sf"/>
</dbReference>
<accession>A0AAJ1CBX6</accession>
<evidence type="ECO:0000313" key="9">
    <source>
        <dbReference type="EMBL" id="MCQ5081433.1"/>
    </source>
</evidence>
<dbReference type="PANTHER" id="PTHR43660">
    <property type="entry name" value="DIPEPTIDYL CARBOXYPEPTIDASE"/>
    <property type="match status" value="1"/>
</dbReference>
<dbReference type="CDD" id="cd06456">
    <property type="entry name" value="M3A_DCP"/>
    <property type="match status" value="1"/>
</dbReference>
<dbReference type="GO" id="GO:0004222">
    <property type="term" value="F:metalloendopeptidase activity"/>
    <property type="evidence" value="ECO:0007669"/>
    <property type="project" value="InterPro"/>
</dbReference>
<evidence type="ECO:0000256" key="4">
    <source>
        <dbReference type="ARBA" id="ARBA00022801"/>
    </source>
</evidence>
<dbReference type="GO" id="GO:0006508">
    <property type="term" value="P:proteolysis"/>
    <property type="evidence" value="ECO:0007669"/>
    <property type="project" value="UniProtKB-KW"/>
</dbReference>
<evidence type="ECO:0000256" key="5">
    <source>
        <dbReference type="ARBA" id="ARBA00022833"/>
    </source>
</evidence>
<evidence type="ECO:0000256" key="6">
    <source>
        <dbReference type="ARBA" id="ARBA00023049"/>
    </source>
</evidence>
<evidence type="ECO:0000256" key="2">
    <source>
        <dbReference type="ARBA" id="ARBA00022670"/>
    </source>
</evidence>
<sequence length="706" mass="79167">MKKAFIIMTFSAMAAGCADNSIPKAQLPELDTSNPLLAEWDTPHQTPPFSEIELSDYEPAFDAAIACSRAEIDAIVGNPSKPTFGNTIVALERHGALLDRISGIFFNLLEADTSDEMQQIALRVQPKLTELSNDISLNPELFARVKAVYGKPGRGLSKEDKKLLEDTYQSFARNGAALSDADKELYRKYSSELSAATLQFGQNALAATNAFSINITDPKVVAELPDFVKEGMAADAKARGEKGWTVTLQAPSYVPFLTYSSNRALKEKLWRAYNSRALGGENDNTLVVKQIANLRLKIANLLGYKCYADYVLERRMAENTPTVMAFLDELLSQTKAYADRDYETVGDYAASLGFKGQLMPWDWGYYNEKYKHEKYALNDELVKPYFKLENVRKGVFMLANKLYGLNFTPNDKIEVYHPDVTAYDVTDQDGRFMAVLYLDFFPRESKRSGAWMTEFRGTKIVDGKETRPLVSLVMNFTKPTETAPSLLTFDEVETFLHEFGHSLHGMLGEGKYESQTGTNVYRDFVELPSQIMENWATEKEFLDLWAVHYQTGEPIPVEVVDRIVAAQNYLAAYSNVRQLSFGMTDMAWHTITEPFEGDVEQFEVASMAPTQVLPVVPGTAMAPAFGHIFSGGYAAGYYGYKWAEVLEADAFSLFKEKGIFNREVSGSFRENILSKGGTEHPMELYVRFRGHKPETRALIEKMGLGK</sequence>
<comment type="cofactor">
    <cofactor evidence="7">
        <name>Zn(2+)</name>
        <dbReference type="ChEBI" id="CHEBI:29105"/>
    </cofactor>
    <text evidence="7">Binds 1 zinc ion.</text>
</comment>
<dbReference type="InterPro" id="IPR001567">
    <property type="entry name" value="Pept_M3A_M3B_dom"/>
</dbReference>
<dbReference type="Gene3D" id="1.10.1370.10">
    <property type="entry name" value="Neurolysin, domain 3"/>
    <property type="match status" value="1"/>
</dbReference>
<protein>
    <submittedName>
        <fullName evidence="9">M3 family metallopeptidase</fullName>
    </submittedName>
</protein>
<dbReference type="Gene3D" id="1.10.1370.40">
    <property type="match status" value="1"/>
</dbReference>
<comment type="similarity">
    <text evidence="1 7">Belongs to the peptidase M3 family.</text>
</comment>
<keyword evidence="2 7" id="KW-0645">Protease</keyword>
<dbReference type="Gene3D" id="3.40.390.10">
    <property type="entry name" value="Collagenase (Catalytic Domain)"/>
    <property type="match status" value="1"/>
</dbReference>
<keyword evidence="5 7" id="KW-0862">Zinc</keyword>
<dbReference type="AlphaFoldDB" id="A0AAJ1CBX6"/>
<evidence type="ECO:0000256" key="1">
    <source>
        <dbReference type="ARBA" id="ARBA00006040"/>
    </source>
</evidence>
<evidence type="ECO:0000259" key="8">
    <source>
        <dbReference type="Pfam" id="PF01432"/>
    </source>
</evidence>
<dbReference type="PANTHER" id="PTHR43660:SF1">
    <property type="entry name" value="DIPEPTIDYL CARBOXYPEPTIDASE"/>
    <property type="match status" value="1"/>
</dbReference>
<organism evidence="9 10">
    <name type="scientific">Alistipes onderdonkii</name>
    <dbReference type="NCBI Taxonomy" id="328813"/>
    <lineage>
        <taxon>Bacteria</taxon>
        <taxon>Pseudomonadati</taxon>
        <taxon>Bacteroidota</taxon>
        <taxon>Bacteroidia</taxon>
        <taxon>Bacteroidales</taxon>
        <taxon>Rikenellaceae</taxon>
        <taxon>Alistipes</taxon>
    </lineage>
</organism>
<dbReference type="FunFam" id="3.40.390.10:FF:000009">
    <property type="entry name" value="Oligopeptidase A"/>
    <property type="match status" value="1"/>
</dbReference>
<dbReference type="GO" id="GO:0005829">
    <property type="term" value="C:cytosol"/>
    <property type="evidence" value="ECO:0007669"/>
    <property type="project" value="TreeGrafter"/>
</dbReference>
<reference evidence="9" key="1">
    <citation type="submission" date="2022-06" db="EMBL/GenBank/DDBJ databases">
        <title>Isolation of gut microbiota from human fecal samples.</title>
        <authorList>
            <person name="Pamer E.G."/>
            <person name="Barat B."/>
            <person name="Waligurski E."/>
            <person name="Medina S."/>
            <person name="Paddock L."/>
            <person name="Mostad J."/>
        </authorList>
    </citation>
    <scope>NUCLEOTIDE SEQUENCE</scope>
    <source>
        <strain evidence="9">DFI.6.22</strain>
    </source>
</reference>
<dbReference type="Proteomes" id="UP001205035">
    <property type="component" value="Unassembled WGS sequence"/>
</dbReference>
<dbReference type="Pfam" id="PF01432">
    <property type="entry name" value="Peptidase_M3"/>
    <property type="match status" value="1"/>
</dbReference>